<keyword evidence="4" id="KW-1185">Reference proteome</keyword>
<keyword evidence="2" id="KW-0472">Membrane</keyword>
<dbReference type="EMBL" id="WOWK01000006">
    <property type="protein sequence ID" value="KAF0330766.1"/>
    <property type="molecule type" value="Genomic_DNA"/>
</dbReference>
<dbReference type="PANTHER" id="PTHR37544">
    <property type="entry name" value="SPRAY-RELATED"/>
    <property type="match status" value="1"/>
</dbReference>
<sequence>MDTIAAGHRALSGNTVKRYSIPRKPIAKTVVPTAEELAVFAQSTHGLTIDTHSRPPTREYGTGDEEQFTVLRQESPKESPASPPGQNSEKLPETKYDEPRTRAISVSDGNEAEKGKLHRSVTWRPKWLRPQSVGTFAVFFLLMTAGLVFMMRYSNQHDGLVKTQANLVYVWRIGPVAALALLAVLWARVELQAMRYMPWIAMRQNMPLGKDGYALDYAAMSSFVALIQSLQHKHYLVFLATTIGFILKAQIIMAPALYGLTTVEIPSNITTDVLDSFNVGYLDDTDDTTPYYAARAMKDFDMLYPFGVSKTAAYQTFREVNGTARGTSESPMTAVVDAFFSDIQCLKMQSHSTWNTAYSEGKDGDTVTTVGVNLTFEGCDAEIPVINYEVPQPSIHSGRSWEAWGTVNETLSPRRPCRNLPDQSPQFVFWMGRFDRSATNSSRMYLTDGAAVLCSPTAWLSKVEVVDDGIIPKITVLEDQPKTIVAADTWKLLYKSIPENMGGHFVPDTYRTNTAGPLKANQLFWGNDYDSGDASLITTDNLYDSVKNLTQTLGPFLGHYLLREPDNFKHNGAFLESTDKLIVNQFVCVVMIVLSALSTCIAFLVAIRFRRRTAVWHRDPATMVGNLIFFRDHPKFVEGVESSALIDISAVWRRCRFTPTALRLWIRAPFVIFVAILAAGLIYTLRLSETSNGFVDVNEDGYWHLLWTSLPATVALIVSGYVSSCDHIYRNLALLSCLSSRPCSVEEVGCSLLDMLGIRALYHSFRRRIWALTLAQTLAIICGFLTTLLAVLFTVEAVPEQTSLQLTQQSRFGTQPGAADNNSAQYSVTRMALAGLLSRAEGTNFSSSRNTFGDLVFPILGGLDGIEDAQNKTLKMTVPAAQTQSYCEKLSDDQYSFILKNNMTESGLDYYQTTVTEPFTCSNSKQTSANMTNVFNLMTDAGIVGDYFAGIMRSHENLRETIGVCNLRAENSFTDEQYFPVRTHTYYWGKYSAMIKGFEFLEIWKCNYTVAKVDTEVNLINVDGEFIIDADNPPITHPSTIRTWDPPIDLPLEAGLSRVELNDTLADVMENDIQSYVKPWAGDLEVGELLRRLNHKYSFIQGQLLNVEGRLGLEEDSTSSGAPGALPDIDAVVIDTGRRRLKQSPMITYIIVAILCFAGVVNLAAILFKSRESVFNMGTRGLAPEGFSSIESMVGLLRGSNAADHLPSGTHMLLKEELHGHMSNVSFQMGWFQKRDGTRVFTVGVLGDDGFELKGTKKATENEIERLRRLTYDTFGNDYMGNGHGA</sequence>
<feature type="compositionally biased region" description="Basic and acidic residues" evidence="1">
    <location>
        <begin position="90"/>
        <end position="101"/>
    </location>
</feature>
<dbReference type="Proteomes" id="UP000434172">
    <property type="component" value="Unassembled WGS sequence"/>
</dbReference>
<feature type="transmembrane region" description="Helical" evidence="2">
    <location>
        <begin position="133"/>
        <end position="154"/>
    </location>
</feature>
<evidence type="ECO:0000256" key="2">
    <source>
        <dbReference type="SAM" id="Phobius"/>
    </source>
</evidence>
<dbReference type="Pfam" id="PF11915">
    <property type="entry name" value="DUF3433"/>
    <property type="match status" value="2"/>
</dbReference>
<protein>
    <submittedName>
        <fullName evidence="3">Uncharacterized protein</fullName>
    </submittedName>
</protein>
<feature type="transmembrane region" description="Helical" evidence="2">
    <location>
        <begin position="169"/>
        <end position="187"/>
    </location>
</feature>
<dbReference type="InterPro" id="IPR021840">
    <property type="entry name" value="DUF3433"/>
</dbReference>
<feature type="transmembrane region" description="Helical" evidence="2">
    <location>
        <begin position="769"/>
        <end position="793"/>
    </location>
</feature>
<feature type="region of interest" description="Disordered" evidence="1">
    <location>
        <begin position="72"/>
        <end position="103"/>
    </location>
</feature>
<feature type="transmembrane region" description="Helical" evidence="2">
    <location>
        <begin position="1146"/>
        <end position="1168"/>
    </location>
</feature>
<feature type="transmembrane region" description="Helical" evidence="2">
    <location>
        <begin position="235"/>
        <end position="258"/>
    </location>
</feature>
<keyword evidence="2" id="KW-1133">Transmembrane helix</keyword>
<feature type="transmembrane region" description="Helical" evidence="2">
    <location>
        <begin position="664"/>
        <end position="685"/>
    </location>
</feature>
<keyword evidence="2" id="KW-0812">Transmembrane</keyword>
<reference evidence="3 4" key="1">
    <citation type="submission" date="2019-12" db="EMBL/GenBank/DDBJ databases">
        <title>A genome sequence resource for the geographically widespread anthracnose pathogen Colletotrichum asianum.</title>
        <authorList>
            <person name="Meng Y."/>
        </authorList>
    </citation>
    <scope>NUCLEOTIDE SEQUENCE [LARGE SCALE GENOMIC DNA]</scope>
    <source>
        <strain evidence="3 4">ICMP 18580</strain>
    </source>
</reference>
<dbReference type="OrthoDB" id="5332281at2759"/>
<evidence type="ECO:0000313" key="4">
    <source>
        <dbReference type="Proteomes" id="UP000434172"/>
    </source>
</evidence>
<evidence type="ECO:0000313" key="3">
    <source>
        <dbReference type="EMBL" id="KAF0330766.1"/>
    </source>
</evidence>
<gene>
    <name evidence="3" type="ORF">GQ607_002170</name>
</gene>
<organism evidence="3 4">
    <name type="scientific">Colletotrichum asianum</name>
    <dbReference type="NCBI Taxonomy" id="702518"/>
    <lineage>
        <taxon>Eukaryota</taxon>
        <taxon>Fungi</taxon>
        <taxon>Dikarya</taxon>
        <taxon>Ascomycota</taxon>
        <taxon>Pezizomycotina</taxon>
        <taxon>Sordariomycetes</taxon>
        <taxon>Hypocreomycetidae</taxon>
        <taxon>Glomerellales</taxon>
        <taxon>Glomerellaceae</taxon>
        <taxon>Colletotrichum</taxon>
        <taxon>Colletotrichum gloeosporioides species complex</taxon>
    </lineage>
</organism>
<name>A0A8H3WLC8_9PEZI</name>
<comment type="caution">
    <text evidence="3">The sequence shown here is derived from an EMBL/GenBank/DDBJ whole genome shotgun (WGS) entry which is preliminary data.</text>
</comment>
<dbReference type="PANTHER" id="PTHR37544:SF3">
    <property type="entry name" value="SPRAY"/>
    <property type="match status" value="1"/>
</dbReference>
<evidence type="ECO:0000256" key="1">
    <source>
        <dbReference type="SAM" id="MobiDB-lite"/>
    </source>
</evidence>
<feature type="transmembrane region" description="Helical" evidence="2">
    <location>
        <begin position="705"/>
        <end position="722"/>
    </location>
</feature>
<accession>A0A8H3WLC8</accession>
<proteinExistence type="predicted"/>
<feature type="transmembrane region" description="Helical" evidence="2">
    <location>
        <begin position="582"/>
        <end position="607"/>
    </location>
</feature>